<keyword evidence="1" id="KW-1133">Transmembrane helix</keyword>
<dbReference type="InterPro" id="IPR003848">
    <property type="entry name" value="DUF218"/>
</dbReference>
<evidence type="ECO:0000256" key="1">
    <source>
        <dbReference type="SAM" id="Phobius"/>
    </source>
</evidence>
<organism evidence="3 4">
    <name type="scientific">Actinobacillus lignieresii</name>
    <dbReference type="NCBI Taxonomy" id="720"/>
    <lineage>
        <taxon>Bacteria</taxon>
        <taxon>Pseudomonadati</taxon>
        <taxon>Pseudomonadota</taxon>
        <taxon>Gammaproteobacteria</taxon>
        <taxon>Pasteurellales</taxon>
        <taxon>Pasteurellaceae</taxon>
        <taxon>Actinobacillus</taxon>
    </lineage>
</organism>
<evidence type="ECO:0000313" key="3">
    <source>
        <dbReference type="EMBL" id="SUT90378.1"/>
    </source>
</evidence>
<protein>
    <submittedName>
        <fullName evidence="3">DUF218 domain</fullName>
    </submittedName>
</protein>
<keyword evidence="4" id="KW-1185">Reference proteome</keyword>
<dbReference type="InterPro" id="IPR014729">
    <property type="entry name" value="Rossmann-like_a/b/a_fold"/>
</dbReference>
<dbReference type="Gene3D" id="3.40.50.620">
    <property type="entry name" value="HUPs"/>
    <property type="match status" value="1"/>
</dbReference>
<feature type="transmembrane region" description="Helical" evidence="1">
    <location>
        <begin position="38"/>
        <end position="57"/>
    </location>
</feature>
<dbReference type="GO" id="GO:0005886">
    <property type="term" value="C:plasma membrane"/>
    <property type="evidence" value="ECO:0007669"/>
    <property type="project" value="TreeGrafter"/>
</dbReference>
<dbReference type="Pfam" id="PF02698">
    <property type="entry name" value="DUF218"/>
    <property type="match status" value="1"/>
</dbReference>
<dbReference type="Proteomes" id="UP000254253">
    <property type="component" value="Unassembled WGS sequence"/>
</dbReference>
<evidence type="ECO:0000259" key="2">
    <source>
        <dbReference type="Pfam" id="PF02698"/>
    </source>
</evidence>
<feature type="transmembrane region" description="Helical" evidence="1">
    <location>
        <begin position="12"/>
        <end position="31"/>
    </location>
</feature>
<name>A0A380TQR1_ACTLI</name>
<dbReference type="CDD" id="cd06259">
    <property type="entry name" value="YdcF-like"/>
    <property type="match status" value="1"/>
</dbReference>
<keyword evidence="1" id="KW-0472">Membrane</keyword>
<evidence type="ECO:0000313" key="4">
    <source>
        <dbReference type="Proteomes" id="UP000254253"/>
    </source>
</evidence>
<dbReference type="PANTHER" id="PTHR30336:SF4">
    <property type="entry name" value="ENVELOPE BIOGENESIS FACTOR ELYC"/>
    <property type="match status" value="1"/>
</dbReference>
<accession>A0A380TQR1</accession>
<dbReference type="InterPro" id="IPR051599">
    <property type="entry name" value="Cell_Envelope_Assoc"/>
</dbReference>
<dbReference type="AlphaFoldDB" id="A0A380TQR1"/>
<sequence length="246" mass="27866">MFYLGKILTAIALPPFNIAVIWLFSLICYWLNLKKISYGLAFLGIGSLYLFSTPYVATKLTDSLVTEDNLTLEDYKKAQAIVVLGGGVRDSKEIYNPIAVGNQALERMRYAAYLQKETQLPLLITGSSPNGTSEAKTMANEFQYFFGVPTQWLEEKAKTTKENAQFSRELLAKEGINKIILVTNQWHMKRAKMLFEKQGFEVLPASIGHGVTPKEYINFAYFIPQSGAMDSIMLSLKEWLGYWKEK</sequence>
<dbReference type="GO" id="GO:0043164">
    <property type="term" value="P:Gram-negative-bacterium-type cell wall biogenesis"/>
    <property type="evidence" value="ECO:0007669"/>
    <property type="project" value="TreeGrafter"/>
</dbReference>
<dbReference type="EMBL" id="UFRN01000002">
    <property type="protein sequence ID" value="SUT90378.1"/>
    <property type="molecule type" value="Genomic_DNA"/>
</dbReference>
<gene>
    <name evidence="3" type="ORF">NCTC4191_00273</name>
</gene>
<keyword evidence="1" id="KW-0812">Transmembrane</keyword>
<reference evidence="3 4" key="1">
    <citation type="submission" date="2018-06" db="EMBL/GenBank/DDBJ databases">
        <authorList>
            <consortium name="Pathogen Informatics"/>
            <person name="Doyle S."/>
        </authorList>
    </citation>
    <scope>NUCLEOTIDE SEQUENCE [LARGE SCALE GENOMIC DNA]</scope>
    <source>
        <strain evidence="3 4">NCTC4191</strain>
    </source>
</reference>
<dbReference type="GO" id="GO:0000270">
    <property type="term" value="P:peptidoglycan metabolic process"/>
    <property type="evidence" value="ECO:0007669"/>
    <property type="project" value="TreeGrafter"/>
</dbReference>
<dbReference type="RefSeq" id="WP_115586609.1">
    <property type="nucleotide sequence ID" value="NZ_LR134169.1"/>
</dbReference>
<proteinExistence type="predicted"/>
<dbReference type="PANTHER" id="PTHR30336">
    <property type="entry name" value="INNER MEMBRANE PROTEIN, PROBABLE PERMEASE"/>
    <property type="match status" value="1"/>
</dbReference>
<feature type="domain" description="DUF218" evidence="2">
    <location>
        <begin position="79"/>
        <end position="241"/>
    </location>
</feature>